<gene>
    <name evidence="5" type="ORF">SAMN05216226_10710</name>
</gene>
<evidence type="ECO:0000259" key="4">
    <source>
        <dbReference type="PROSITE" id="PS50206"/>
    </source>
</evidence>
<protein>
    <recommendedName>
        <fullName evidence="2">Sulfurtransferase</fullName>
    </recommendedName>
</protein>
<feature type="region of interest" description="Disordered" evidence="3">
    <location>
        <begin position="204"/>
        <end position="226"/>
    </location>
</feature>
<feature type="domain" description="Rhodanese" evidence="4">
    <location>
        <begin position="28"/>
        <end position="144"/>
    </location>
</feature>
<dbReference type="Proteomes" id="UP000198856">
    <property type="component" value="Unassembled WGS sequence"/>
</dbReference>
<evidence type="ECO:0000256" key="3">
    <source>
        <dbReference type="SAM" id="MobiDB-lite"/>
    </source>
</evidence>
<dbReference type="PANTHER" id="PTHR43855:SF1">
    <property type="entry name" value="THIOSULFATE SULFURTRANSFERASE"/>
    <property type="match status" value="1"/>
</dbReference>
<dbReference type="PANTHER" id="PTHR43855">
    <property type="entry name" value="THIOSULFATE SULFURTRANSFERASE"/>
    <property type="match status" value="1"/>
</dbReference>
<keyword evidence="2 5" id="KW-0808">Transferase</keyword>
<dbReference type="CDD" id="cd01449">
    <property type="entry name" value="TST_Repeat_2"/>
    <property type="match status" value="1"/>
</dbReference>
<dbReference type="EMBL" id="FNFC01000007">
    <property type="protein sequence ID" value="SDJ66806.1"/>
    <property type="molecule type" value="Genomic_DNA"/>
</dbReference>
<dbReference type="SMART" id="SM00450">
    <property type="entry name" value="RHOD"/>
    <property type="match status" value="2"/>
</dbReference>
<feature type="domain" description="Rhodanese" evidence="4">
    <location>
        <begin position="174"/>
        <end position="294"/>
    </location>
</feature>
<organism evidence="5 6">
    <name type="scientific">Halovenus aranensis</name>
    <dbReference type="NCBI Taxonomy" id="890420"/>
    <lineage>
        <taxon>Archaea</taxon>
        <taxon>Methanobacteriati</taxon>
        <taxon>Methanobacteriota</taxon>
        <taxon>Stenosarchaea group</taxon>
        <taxon>Halobacteria</taxon>
        <taxon>Halobacteriales</taxon>
        <taxon>Haloarculaceae</taxon>
        <taxon>Halovenus</taxon>
    </lineage>
</organism>
<evidence type="ECO:0000256" key="1">
    <source>
        <dbReference type="ARBA" id="ARBA00022737"/>
    </source>
</evidence>
<dbReference type="InterPro" id="IPR001763">
    <property type="entry name" value="Rhodanese-like_dom"/>
</dbReference>
<dbReference type="InterPro" id="IPR051126">
    <property type="entry name" value="Thiosulfate_sulfurtransferase"/>
</dbReference>
<evidence type="ECO:0000313" key="5">
    <source>
        <dbReference type="EMBL" id="SDJ66806.1"/>
    </source>
</evidence>
<dbReference type="PROSITE" id="PS00380">
    <property type="entry name" value="RHODANESE_1"/>
    <property type="match status" value="1"/>
</dbReference>
<dbReference type="InterPro" id="IPR036873">
    <property type="entry name" value="Rhodanese-like_dom_sf"/>
</dbReference>
<dbReference type="GO" id="GO:0004792">
    <property type="term" value="F:thiosulfate-cyanide sulfurtransferase activity"/>
    <property type="evidence" value="ECO:0007669"/>
    <property type="project" value="InterPro"/>
</dbReference>
<dbReference type="PROSITE" id="PS00683">
    <property type="entry name" value="RHODANESE_2"/>
    <property type="match status" value="1"/>
</dbReference>
<keyword evidence="5" id="KW-0670">Pyruvate</keyword>
<dbReference type="AlphaFoldDB" id="A0A1G8VL60"/>
<dbReference type="PROSITE" id="PS50206">
    <property type="entry name" value="RHODANESE_3"/>
    <property type="match status" value="2"/>
</dbReference>
<dbReference type="Gene3D" id="3.40.250.10">
    <property type="entry name" value="Rhodanese-like domain"/>
    <property type="match status" value="2"/>
</dbReference>
<sequence>MGMMTAHETDALVTAAWVDEHLDHFQADDPEYRLLEVNNPTVTADSEYTPYEDGHIPGATFFHWEEDLSDGTTRDILDKEAFEELNSEAGITEDSTVVLYGGGRVPNWFALFAYWEFKYYGHDDVRVLDGGKGYWVENDYELSTETPEFTPQEYTASGPYESIRAYKSDVEQAIEGGVPLVDVRSPEEFTGEVIAPEGLQETAQRGGHIPGARNVPTTTVLNDEDGTFKSPEELRELYEAVGIEEDQSVVTYCRVGERSSIEWYVLSELLGFDDVENYDGSWTEWGNTIRAPIETGEAE</sequence>
<dbReference type="InterPro" id="IPR001307">
    <property type="entry name" value="Thiosulphate_STrfase_CS"/>
</dbReference>
<accession>A0A1G8VL60</accession>
<evidence type="ECO:0000256" key="2">
    <source>
        <dbReference type="RuleBase" id="RU000507"/>
    </source>
</evidence>
<evidence type="ECO:0000313" key="6">
    <source>
        <dbReference type="Proteomes" id="UP000198856"/>
    </source>
</evidence>
<proteinExistence type="predicted"/>
<name>A0A1G8VL60_9EURY</name>
<dbReference type="STRING" id="890420.SAMN05216226_10710"/>
<keyword evidence="6" id="KW-1185">Reference proteome</keyword>
<reference evidence="5 6" key="1">
    <citation type="submission" date="2016-10" db="EMBL/GenBank/DDBJ databases">
        <authorList>
            <person name="de Groot N.N."/>
        </authorList>
    </citation>
    <scope>NUCLEOTIDE SEQUENCE [LARGE SCALE GENOMIC DNA]</scope>
    <source>
        <strain evidence="5 6">IBRC-M10015</strain>
    </source>
</reference>
<keyword evidence="1" id="KW-0677">Repeat</keyword>
<dbReference type="Pfam" id="PF00581">
    <property type="entry name" value="Rhodanese"/>
    <property type="match status" value="2"/>
</dbReference>
<dbReference type="SUPFAM" id="SSF52821">
    <property type="entry name" value="Rhodanese/Cell cycle control phosphatase"/>
    <property type="match status" value="2"/>
</dbReference>
<dbReference type="CDD" id="cd01448">
    <property type="entry name" value="TST_Repeat_1"/>
    <property type="match status" value="1"/>
</dbReference>